<dbReference type="PANTHER" id="PTHR43053">
    <property type="entry name" value="GLYCOSIDASE FAMILY 31"/>
    <property type="match status" value="1"/>
</dbReference>
<dbReference type="RefSeq" id="WP_229384720.1">
    <property type="nucleotide sequence ID" value="NZ_JAGTTN010000003.1"/>
</dbReference>
<dbReference type="PANTHER" id="PTHR43053:SF4">
    <property type="entry name" value="MYOGENESIS-REGULATING GLYCOSIDASE"/>
    <property type="match status" value="1"/>
</dbReference>
<feature type="domain" description="Glycosyl hydrolase family 31 C-terminal" evidence="4">
    <location>
        <begin position="750"/>
        <end position="841"/>
    </location>
</feature>
<dbReference type="Gene3D" id="2.60.40.10">
    <property type="entry name" value="Immunoglobulins"/>
    <property type="match status" value="2"/>
</dbReference>
<dbReference type="Pfam" id="PF21365">
    <property type="entry name" value="Glyco_hydro_31_3rd"/>
    <property type="match status" value="1"/>
</dbReference>
<evidence type="ECO:0000256" key="3">
    <source>
        <dbReference type="SAM" id="SignalP"/>
    </source>
</evidence>
<reference evidence="6" key="1">
    <citation type="submission" date="2021-04" db="EMBL/GenBank/DDBJ databases">
        <title>Microbacterium tenobrionis sp. nov. and Microbacterium allomyrinae sp. nov., isolated from larvae of Tenobrio molitor and Allomyrina dichotoma, respectively.</title>
        <authorList>
            <person name="Lee S.D."/>
        </authorList>
    </citation>
    <scope>NUCLEOTIDE SEQUENCE</scope>
    <source>
        <strain evidence="6">BWT-G7</strain>
    </source>
</reference>
<dbReference type="InterPro" id="IPR033803">
    <property type="entry name" value="CBD-like_Golvesin-Xly"/>
</dbReference>
<keyword evidence="1" id="KW-0378">Hydrolase</keyword>
<feature type="chain" id="PRO_5040870317" description="DUF5110 domain-containing protein" evidence="3">
    <location>
        <begin position="25"/>
        <end position="1130"/>
    </location>
</feature>
<evidence type="ECO:0000259" key="4">
    <source>
        <dbReference type="Pfam" id="PF21365"/>
    </source>
</evidence>
<organism evidence="6 7">
    <name type="scientific">Microbacterium allomyrinae</name>
    <dbReference type="NCBI Taxonomy" id="2830666"/>
    <lineage>
        <taxon>Bacteria</taxon>
        <taxon>Bacillati</taxon>
        <taxon>Actinomycetota</taxon>
        <taxon>Actinomycetes</taxon>
        <taxon>Micrococcales</taxon>
        <taxon>Microbacteriaceae</taxon>
        <taxon>Microbacterium</taxon>
    </lineage>
</organism>
<dbReference type="Gene3D" id="3.20.20.80">
    <property type="entry name" value="Glycosidases"/>
    <property type="match status" value="1"/>
</dbReference>
<dbReference type="InterPro" id="IPR048395">
    <property type="entry name" value="Glyco_hydro_31_C"/>
</dbReference>
<evidence type="ECO:0000256" key="1">
    <source>
        <dbReference type="ARBA" id="ARBA00022801"/>
    </source>
</evidence>
<dbReference type="Proteomes" id="UP001139354">
    <property type="component" value="Unassembled WGS sequence"/>
</dbReference>
<keyword evidence="7" id="KW-1185">Reference proteome</keyword>
<evidence type="ECO:0000259" key="5">
    <source>
        <dbReference type="Pfam" id="PF25275"/>
    </source>
</evidence>
<keyword evidence="3" id="KW-0732">Signal</keyword>
<dbReference type="InterPro" id="IPR050985">
    <property type="entry name" value="Alpha-glycosidase_related"/>
</dbReference>
<dbReference type="InterPro" id="IPR013783">
    <property type="entry name" value="Ig-like_fold"/>
</dbReference>
<accession>A0A9X1LVC0</accession>
<dbReference type="GO" id="GO:0005975">
    <property type="term" value="P:carbohydrate metabolic process"/>
    <property type="evidence" value="ECO:0007669"/>
    <property type="project" value="UniProtKB-ARBA"/>
</dbReference>
<feature type="domain" description="Golvesin/Xly CBD-like" evidence="5">
    <location>
        <begin position="28"/>
        <end position="142"/>
    </location>
</feature>
<dbReference type="GO" id="GO:0016798">
    <property type="term" value="F:hydrolase activity, acting on glycosyl bonds"/>
    <property type="evidence" value="ECO:0007669"/>
    <property type="project" value="UniProtKB-KW"/>
</dbReference>
<dbReference type="SUPFAM" id="SSF51011">
    <property type="entry name" value="Glycosyl hydrolase domain"/>
    <property type="match status" value="1"/>
</dbReference>
<keyword evidence="2" id="KW-0326">Glycosidase</keyword>
<protein>
    <recommendedName>
        <fullName evidence="8">DUF5110 domain-containing protein</fullName>
    </recommendedName>
</protein>
<name>A0A9X1LVC0_9MICO</name>
<dbReference type="SUPFAM" id="SSF51445">
    <property type="entry name" value="(Trans)glycosidases"/>
    <property type="match status" value="1"/>
</dbReference>
<dbReference type="InterPro" id="IPR017853">
    <property type="entry name" value="GH"/>
</dbReference>
<feature type="signal peptide" evidence="3">
    <location>
        <begin position="1"/>
        <end position="24"/>
    </location>
</feature>
<gene>
    <name evidence="6" type="ORF">KEC57_11290</name>
</gene>
<proteinExistence type="predicted"/>
<dbReference type="Pfam" id="PF25275">
    <property type="entry name" value="Golvesin_C"/>
    <property type="match status" value="1"/>
</dbReference>
<dbReference type="AlphaFoldDB" id="A0A9X1LVC0"/>
<evidence type="ECO:0000313" key="6">
    <source>
        <dbReference type="EMBL" id="MCC2032764.1"/>
    </source>
</evidence>
<evidence type="ECO:0000256" key="2">
    <source>
        <dbReference type="ARBA" id="ARBA00023295"/>
    </source>
</evidence>
<dbReference type="Gene3D" id="2.60.40.1180">
    <property type="entry name" value="Golgi alpha-mannosidase II"/>
    <property type="match status" value="1"/>
</dbReference>
<dbReference type="InterPro" id="IPR014756">
    <property type="entry name" value="Ig_E-set"/>
</dbReference>
<dbReference type="SUPFAM" id="SSF81296">
    <property type="entry name" value="E set domains"/>
    <property type="match status" value="2"/>
</dbReference>
<evidence type="ECO:0000313" key="7">
    <source>
        <dbReference type="Proteomes" id="UP001139354"/>
    </source>
</evidence>
<comment type="caution">
    <text evidence="6">The sequence shown here is derived from an EMBL/GenBank/DDBJ whole genome shotgun (WGS) entry which is preliminary data.</text>
</comment>
<sequence>MVVAALAGAALAIPLALVALPAAAVEPVVVTPASAGQYSETGTWATARASGYSGTPERFSREPGATATWTATAPAAATYDIAVYYAASVDNAPAEYNWTSGPDTPTVVNQASAGNAWRTIGSAFLDTDQAFSMTVTATAGDAVTDPTKNVITRANAVRLTPRTEGGGEPDGECGVIASAAPALDAPAQVFPGYTLTQAGTTTRIEASDWAMSVDRTGFRYALESAGAVAAAAHPTAGLQLAGDDAEMCDAVSATLASADQHAVTFTVTFSDGRTATATVVPSADSVNLAVSADDGVHGKIRAQVAGGLNPAYGLGDLAGHRSNLNAYGVKNLDYYAQLGSGTTNQRFVSNFTIFPNRGFGQVDLSDERLAIQVDAAATLLGVDGASMPELHYFFGDPATIYARYAEVRRGAGYLDAKPDYTFFGVGYESYGALGYNTNQATITNSVTQYLEKGYPLEWAVTGSGFWPYGSGSAQGTTSSFGLWGSKYPQPDAYKQFFQDNGVALILGARQSFRALPSDGGAYDPALDGDGTQIGIDRGYFILDADGTPKVFTPVSFPNTAMYLIDPDDAEAVAWFAERSAEWGVDGYKEDHMFNGTANGYVNNALVNPINEALDASGALTMVRNSAFSVGGSILRLNDTDYNHGGADRDRTVVNGLAYAASGQPNFYPDIVGGRIITDLETNTAKQKFLARNAMMAAMSPSMSFGNEPWRMNDPELVAATLKAAQWHGTFQPYIYSAAISSWESGYPATATPLPIAFPSDAATYDLVSYAAKQYEWMLGSSLLVAPLYGSDTETAMSRDVYLPAGQWQDIETGERFVGPTTLEAYPQPFGKIPAFVGGAGILVTRTGEGEALQASVHPVASGEDFVYTASDGETKSTISARNTVWAKDELVVRDESGADVSFTVDETTGAVVFGIEPGVDYVLADADVEPPLPADDELKAPGVGVLSSTSGWAHGLHDGEFELRMNLWWGANASRIKFYENGILIHTQDLTAAGPAPQSVTVPISGRHDGEYVYTAELINSKGTTATAPLTVTVRDAKPAVPVLSHDNRDGDGTYAVTANLWWGTNATSWALREDGAIIASGALEAKTPAAQQAVVVVSGRSPGARTYIVEFSNAAGTTASAPLKVTVKE</sequence>
<dbReference type="EMBL" id="JAGTTN010000003">
    <property type="protein sequence ID" value="MCC2032764.1"/>
    <property type="molecule type" value="Genomic_DNA"/>
</dbReference>
<dbReference type="InterPro" id="IPR013780">
    <property type="entry name" value="Glyco_hydro_b"/>
</dbReference>
<evidence type="ECO:0008006" key="8">
    <source>
        <dbReference type="Google" id="ProtNLM"/>
    </source>
</evidence>